<sequence length="624" mass="69724">MPARQGEVSLQPRNVWNIICAGLFPAIGAGAALAAFQQWSSLSIVGRSLVSWLLIETAFYYCQCWRHRYTSAAIATDARINPEWQPVVEERLLGLGKIHGIEDFLSGWFHGAPFESLKKGNVEDFISYGFYAKRTEDLTEEEKARGLAYIAQIEQTFQLQFEEGRNPDVQFMAHLWEPLRWLHKPLAVYMLAECMGLVTSCLLHALGFRAFRHHNGVRYWMLSPLVVRKAAARLASDESNSSIDSSCLSNGSASCTSISTPWSSSEASGACSGSSSPGETGSPRRPVPAGLAGPPGSPAAQAAQTLRRLFLTPRLDFKLWDRAQKLPLPAMSRDAPENSPIFFLHGVGFGLTPYLHFIHELMRAFPTRPIILLEARHVSVCLHWRALTTDQMAHAAQEILHKHGWDQAAFIGHSYGTFVMSRIAQLHQSIVQSMVLIDPVCMLTIYPQLLRNFVYKGPNFATISSLLGIVDSLRFVFSRDLMVAESFCRKFVWHRECLWPEELPEACMLVLAGEDDLVPSALVKDMLHIMNHPCEVLYHATAGHGGFLLSSSFRRQVLANTKVIVTQGADLACQRAKMQGDGHVVLKQQRKSYHEHLETKLAQVPTEHLLSMKQLPKPRINLAH</sequence>
<evidence type="ECO:0000256" key="2">
    <source>
        <dbReference type="SAM" id="Phobius"/>
    </source>
</evidence>
<dbReference type="Proteomes" id="UP001314263">
    <property type="component" value="Unassembled WGS sequence"/>
</dbReference>
<evidence type="ECO:0000313" key="5">
    <source>
        <dbReference type="Proteomes" id="UP001314263"/>
    </source>
</evidence>
<feature type="transmembrane region" description="Helical" evidence="2">
    <location>
        <begin position="15"/>
        <end position="36"/>
    </location>
</feature>
<name>A0AAV1HXY6_9CHLO</name>
<organism evidence="4 5">
    <name type="scientific">Coccomyxa viridis</name>
    <dbReference type="NCBI Taxonomy" id="1274662"/>
    <lineage>
        <taxon>Eukaryota</taxon>
        <taxon>Viridiplantae</taxon>
        <taxon>Chlorophyta</taxon>
        <taxon>core chlorophytes</taxon>
        <taxon>Trebouxiophyceae</taxon>
        <taxon>Trebouxiophyceae incertae sedis</taxon>
        <taxon>Coccomyxaceae</taxon>
        <taxon>Coccomyxa</taxon>
    </lineage>
</organism>
<keyword evidence="2" id="KW-0472">Membrane</keyword>
<gene>
    <name evidence="4" type="ORF">CVIRNUC_002685</name>
</gene>
<proteinExistence type="predicted"/>
<dbReference type="Pfam" id="PF00561">
    <property type="entry name" value="Abhydrolase_1"/>
    <property type="match status" value="1"/>
</dbReference>
<dbReference type="EMBL" id="CAUYUE010000003">
    <property type="protein sequence ID" value="CAK0759272.1"/>
    <property type="molecule type" value="Genomic_DNA"/>
</dbReference>
<protein>
    <recommendedName>
        <fullName evidence="3">AB hydrolase-1 domain-containing protein</fullName>
    </recommendedName>
</protein>
<reference evidence="4 5" key="1">
    <citation type="submission" date="2023-10" db="EMBL/GenBank/DDBJ databases">
        <authorList>
            <person name="Maclean D."/>
            <person name="Macfadyen A."/>
        </authorList>
    </citation>
    <scope>NUCLEOTIDE SEQUENCE [LARGE SCALE GENOMIC DNA]</scope>
</reference>
<feature type="region of interest" description="Disordered" evidence="1">
    <location>
        <begin position="269"/>
        <end position="299"/>
    </location>
</feature>
<evidence type="ECO:0000313" key="4">
    <source>
        <dbReference type="EMBL" id="CAK0759272.1"/>
    </source>
</evidence>
<dbReference type="PANTHER" id="PTHR37471">
    <property type="entry name" value="UNNAMED PRODUCT"/>
    <property type="match status" value="1"/>
</dbReference>
<feature type="domain" description="AB hydrolase-1" evidence="3">
    <location>
        <begin position="387"/>
        <end position="444"/>
    </location>
</feature>
<dbReference type="Gene3D" id="3.40.50.1820">
    <property type="entry name" value="alpha/beta hydrolase"/>
    <property type="match status" value="1"/>
</dbReference>
<dbReference type="InterPro" id="IPR000073">
    <property type="entry name" value="AB_hydrolase_1"/>
</dbReference>
<dbReference type="AlphaFoldDB" id="A0AAV1HXY6"/>
<keyword evidence="5" id="KW-1185">Reference proteome</keyword>
<evidence type="ECO:0000259" key="3">
    <source>
        <dbReference type="Pfam" id="PF00561"/>
    </source>
</evidence>
<dbReference type="PANTHER" id="PTHR37471:SF1">
    <property type="entry name" value="AB HYDROLASE-1 DOMAIN-CONTAINING PROTEIN"/>
    <property type="match status" value="1"/>
</dbReference>
<accession>A0AAV1HXY6</accession>
<dbReference type="InterPro" id="IPR029058">
    <property type="entry name" value="AB_hydrolase_fold"/>
</dbReference>
<evidence type="ECO:0000256" key="1">
    <source>
        <dbReference type="SAM" id="MobiDB-lite"/>
    </source>
</evidence>
<dbReference type="SUPFAM" id="SSF53474">
    <property type="entry name" value="alpha/beta-Hydrolases"/>
    <property type="match status" value="1"/>
</dbReference>
<keyword evidence="2" id="KW-0812">Transmembrane</keyword>
<comment type="caution">
    <text evidence="4">The sequence shown here is derived from an EMBL/GenBank/DDBJ whole genome shotgun (WGS) entry which is preliminary data.</text>
</comment>
<keyword evidence="2" id="KW-1133">Transmembrane helix</keyword>